<protein>
    <submittedName>
        <fullName evidence="2">Alkene reductase</fullName>
    </submittedName>
</protein>
<dbReference type="Gene3D" id="3.20.20.70">
    <property type="entry name" value="Aldolase class I"/>
    <property type="match status" value="1"/>
</dbReference>
<evidence type="ECO:0000259" key="1">
    <source>
        <dbReference type="Pfam" id="PF00724"/>
    </source>
</evidence>
<comment type="caution">
    <text evidence="2">The sequence shown here is derived from an EMBL/GenBank/DDBJ whole genome shotgun (WGS) entry which is preliminary data.</text>
</comment>
<dbReference type="SUPFAM" id="SSF51395">
    <property type="entry name" value="FMN-linked oxidoreductases"/>
    <property type="match status" value="1"/>
</dbReference>
<organism evidence="2 3">
    <name type="scientific">Sphingorhabdus arenilitoris</name>
    <dbReference type="NCBI Taxonomy" id="1490041"/>
    <lineage>
        <taxon>Bacteria</taxon>
        <taxon>Pseudomonadati</taxon>
        <taxon>Pseudomonadota</taxon>
        <taxon>Alphaproteobacteria</taxon>
        <taxon>Sphingomonadales</taxon>
        <taxon>Sphingomonadaceae</taxon>
        <taxon>Sphingorhabdus</taxon>
    </lineage>
</organism>
<dbReference type="Proteomes" id="UP001595887">
    <property type="component" value="Unassembled WGS sequence"/>
</dbReference>
<name>A0ABV8RCL5_9SPHN</name>
<dbReference type="PANTHER" id="PTHR22893">
    <property type="entry name" value="NADH OXIDOREDUCTASE-RELATED"/>
    <property type="match status" value="1"/>
</dbReference>
<accession>A0ABV8RCL5</accession>
<dbReference type="InterPro" id="IPR045247">
    <property type="entry name" value="Oye-like"/>
</dbReference>
<evidence type="ECO:0000313" key="2">
    <source>
        <dbReference type="EMBL" id="MFC4291153.1"/>
    </source>
</evidence>
<gene>
    <name evidence="2" type="ORF">ACFOWX_01860</name>
</gene>
<feature type="domain" description="NADH:flavin oxidoreductase/NADH oxidase N-terminal" evidence="1">
    <location>
        <begin position="15"/>
        <end position="331"/>
    </location>
</feature>
<dbReference type="InterPro" id="IPR013785">
    <property type="entry name" value="Aldolase_TIM"/>
</dbReference>
<dbReference type="Pfam" id="PF00724">
    <property type="entry name" value="Oxidored_FMN"/>
    <property type="match status" value="1"/>
</dbReference>
<proteinExistence type="predicted"/>
<reference evidence="3" key="1">
    <citation type="journal article" date="2019" name="Int. J. Syst. Evol. Microbiol.">
        <title>The Global Catalogue of Microorganisms (GCM) 10K type strain sequencing project: providing services to taxonomists for standard genome sequencing and annotation.</title>
        <authorList>
            <consortium name="The Broad Institute Genomics Platform"/>
            <consortium name="The Broad Institute Genome Sequencing Center for Infectious Disease"/>
            <person name="Wu L."/>
            <person name="Ma J."/>
        </authorList>
    </citation>
    <scope>NUCLEOTIDE SEQUENCE [LARGE SCALE GENOMIC DNA]</scope>
    <source>
        <strain evidence="3">CECT 8531</strain>
    </source>
</reference>
<dbReference type="EMBL" id="JBHSDH010000010">
    <property type="protein sequence ID" value="MFC4291153.1"/>
    <property type="molecule type" value="Genomic_DNA"/>
</dbReference>
<keyword evidence="3" id="KW-1185">Reference proteome</keyword>
<dbReference type="PANTHER" id="PTHR22893:SF91">
    <property type="entry name" value="NADPH DEHYDROGENASE 2-RELATED"/>
    <property type="match status" value="1"/>
</dbReference>
<evidence type="ECO:0000313" key="3">
    <source>
        <dbReference type="Proteomes" id="UP001595887"/>
    </source>
</evidence>
<dbReference type="RefSeq" id="WP_381420745.1">
    <property type="nucleotide sequence ID" value="NZ_JBHSDH010000010.1"/>
</dbReference>
<dbReference type="InterPro" id="IPR001155">
    <property type="entry name" value="OxRdtase_FMN_N"/>
</dbReference>
<sequence length="345" mass="38019">MSSLLKKLDSEHFIPLRNRVVMSAMSRGFATPDHHATDDMRAYYARRAKGGAGLILTEGTLIHKSGDGWNNAPYIASDAHAESWKPVVDAVHEAGGAIACQLWHCGRISHSDYTGDAPVSSTNQAAAGINRQNGKPYGEPRALDASEMPTIYGYYADAAKRAIGAGFDAIELHIGHGYLADQFLDSRVNDRTDEYGGSVENRCRFALELVAEILKHVPANRILARISPSRFMGGIYEWPDLDEMLDYFIPQLWKLGLRAIDVSCANSDYFETSGKIIRKIRPNWPGVIMGGASLTQEQAEAEIDAGYLDLVTWGRLFMANPDLANKIAKGEPWTPYEDAMREVLA</sequence>